<dbReference type="Proteomes" id="UP000053660">
    <property type="component" value="Unassembled WGS sequence"/>
</dbReference>
<gene>
    <name evidence="1" type="ORF">OESDEN_23543</name>
</gene>
<dbReference type="EMBL" id="KN611360">
    <property type="protein sequence ID" value="KHJ76837.1"/>
    <property type="molecule type" value="Genomic_DNA"/>
</dbReference>
<accession>A0A0B1S009</accession>
<protein>
    <submittedName>
        <fullName evidence="1">Uncharacterized protein</fullName>
    </submittedName>
</protein>
<proteinExistence type="predicted"/>
<evidence type="ECO:0000313" key="2">
    <source>
        <dbReference type="Proteomes" id="UP000053660"/>
    </source>
</evidence>
<dbReference type="AlphaFoldDB" id="A0A0B1S009"/>
<reference evidence="1 2" key="1">
    <citation type="submission" date="2014-03" db="EMBL/GenBank/DDBJ databases">
        <title>Draft genome of the hookworm Oesophagostomum dentatum.</title>
        <authorList>
            <person name="Mitreva M."/>
        </authorList>
    </citation>
    <scope>NUCLEOTIDE SEQUENCE [LARGE SCALE GENOMIC DNA]</scope>
    <source>
        <strain evidence="1 2">OD-Hann</strain>
    </source>
</reference>
<keyword evidence="2" id="KW-1185">Reference proteome</keyword>
<evidence type="ECO:0000313" key="1">
    <source>
        <dbReference type="EMBL" id="KHJ76837.1"/>
    </source>
</evidence>
<sequence length="28" mass="3553">MTFYLHYEIFLQEFQFGRKNMCQIPCHQ</sequence>
<organism evidence="1 2">
    <name type="scientific">Oesophagostomum dentatum</name>
    <name type="common">Nodular worm</name>
    <dbReference type="NCBI Taxonomy" id="61180"/>
    <lineage>
        <taxon>Eukaryota</taxon>
        <taxon>Metazoa</taxon>
        <taxon>Ecdysozoa</taxon>
        <taxon>Nematoda</taxon>
        <taxon>Chromadorea</taxon>
        <taxon>Rhabditida</taxon>
        <taxon>Rhabditina</taxon>
        <taxon>Rhabditomorpha</taxon>
        <taxon>Strongyloidea</taxon>
        <taxon>Strongylidae</taxon>
        <taxon>Oesophagostomum</taxon>
    </lineage>
</organism>
<name>A0A0B1S009_OESDE</name>